<dbReference type="OrthoDB" id="5561837at2759"/>
<feature type="non-terminal residue" evidence="2">
    <location>
        <position position="316"/>
    </location>
</feature>
<organism evidence="2 3">
    <name type="scientific">Coemansia guatemalensis</name>
    <dbReference type="NCBI Taxonomy" id="2761395"/>
    <lineage>
        <taxon>Eukaryota</taxon>
        <taxon>Fungi</taxon>
        <taxon>Fungi incertae sedis</taxon>
        <taxon>Zoopagomycota</taxon>
        <taxon>Kickxellomycotina</taxon>
        <taxon>Kickxellomycetes</taxon>
        <taxon>Kickxellales</taxon>
        <taxon>Kickxellaceae</taxon>
        <taxon>Coemansia</taxon>
    </lineage>
</organism>
<evidence type="ECO:0000256" key="1">
    <source>
        <dbReference type="SAM" id="MobiDB-lite"/>
    </source>
</evidence>
<proteinExistence type="predicted"/>
<feature type="region of interest" description="Disordered" evidence="1">
    <location>
        <begin position="225"/>
        <end position="290"/>
    </location>
</feature>
<accession>A0A9W8HLZ5</accession>
<evidence type="ECO:0000313" key="3">
    <source>
        <dbReference type="Proteomes" id="UP001140094"/>
    </source>
</evidence>
<protein>
    <submittedName>
        <fullName evidence="2">Uncharacterized protein</fullName>
    </submittedName>
</protein>
<comment type="caution">
    <text evidence="2">The sequence shown here is derived from an EMBL/GenBank/DDBJ whole genome shotgun (WGS) entry which is preliminary data.</text>
</comment>
<reference evidence="2" key="1">
    <citation type="submission" date="2022-07" db="EMBL/GenBank/DDBJ databases">
        <title>Phylogenomic reconstructions and comparative analyses of Kickxellomycotina fungi.</title>
        <authorList>
            <person name="Reynolds N.K."/>
            <person name="Stajich J.E."/>
            <person name="Barry K."/>
            <person name="Grigoriev I.V."/>
            <person name="Crous P."/>
            <person name="Smith M.E."/>
        </authorList>
    </citation>
    <scope>NUCLEOTIDE SEQUENCE</scope>
    <source>
        <strain evidence="2">NRRL 1565</strain>
    </source>
</reference>
<sequence>MLDGPNVVDDIDGIIPAHLPPLVPLSDNSDSELPERRKGETVDIGASLTPPATESLATEKDRPELLDADGAQAAASAPNGNTTYTDGMMSPESDNEETPESVAAHMLHLASSSLSRLNPQVGSNKALLAFYQPSSKLDPTCNLNDIIPSFEVPDSGFVSASEVIQSHLSHIEKLKPGSPMFLINDSAQRDALGDSEVPWRQARNRLYSDIYDAIAAQAVEEMNNAPMPMRRRRHSNALDDKDSDEDDNEEEAMTEQKDEGLLEQKSSSDREQALEHTHGGDEHVHESDVDINIDADVMDIDMDMGMDIDIDLGVDA</sequence>
<evidence type="ECO:0000313" key="2">
    <source>
        <dbReference type="EMBL" id="KAJ2788461.1"/>
    </source>
</evidence>
<dbReference type="AlphaFoldDB" id="A0A9W8HLZ5"/>
<feature type="compositionally biased region" description="Acidic residues" evidence="1">
    <location>
        <begin position="241"/>
        <end position="253"/>
    </location>
</feature>
<dbReference type="Proteomes" id="UP001140094">
    <property type="component" value="Unassembled WGS sequence"/>
</dbReference>
<keyword evidence="3" id="KW-1185">Reference proteome</keyword>
<feature type="region of interest" description="Disordered" evidence="1">
    <location>
        <begin position="1"/>
        <end position="100"/>
    </location>
</feature>
<gene>
    <name evidence="2" type="ORF">H4R20_007375</name>
</gene>
<feature type="compositionally biased region" description="Basic and acidic residues" evidence="1">
    <location>
        <begin position="254"/>
        <end position="288"/>
    </location>
</feature>
<dbReference type="EMBL" id="JANBUO010004089">
    <property type="protein sequence ID" value="KAJ2788461.1"/>
    <property type="molecule type" value="Genomic_DNA"/>
</dbReference>
<name>A0A9W8HLZ5_9FUNG</name>
<feature type="compositionally biased region" description="Low complexity" evidence="1">
    <location>
        <begin position="68"/>
        <end position="77"/>
    </location>
</feature>